<feature type="transmembrane region" description="Helical" evidence="1">
    <location>
        <begin position="6"/>
        <end position="25"/>
    </location>
</feature>
<accession>A0ABW3LIX7</accession>
<sequence length="65" mass="7585">MPLWIFILIVFGGLLLMGVVVDVIAKRKGKKLNLEKEKKDSSTSERVYGESFKHEIKQNMHRNHF</sequence>
<evidence type="ECO:0000256" key="1">
    <source>
        <dbReference type="SAM" id="Phobius"/>
    </source>
</evidence>
<reference evidence="3" key="1">
    <citation type="journal article" date="2019" name="Int. J. Syst. Evol. Microbiol.">
        <title>The Global Catalogue of Microorganisms (GCM) 10K type strain sequencing project: providing services to taxonomists for standard genome sequencing and annotation.</title>
        <authorList>
            <consortium name="The Broad Institute Genomics Platform"/>
            <consortium name="The Broad Institute Genome Sequencing Center for Infectious Disease"/>
            <person name="Wu L."/>
            <person name="Ma J."/>
        </authorList>
    </citation>
    <scope>NUCLEOTIDE SEQUENCE [LARGE SCALE GENOMIC DNA]</scope>
    <source>
        <strain evidence="3">CCUG 56754</strain>
    </source>
</reference>
<evidence type="ECO:0000313" key="2">
    <source>
        <dbReference type="EMBL" id="MFD1037798.1"/>
    </source>
</evidence>
<keyword evidence="1" id="KW-0812">Transmembrane</keyword>
<name>A0ABW3LIX7_9BACI</name>
<keyword evidence="1" id="KW-1133">Transmembrane helix</keyword>
<organism evidence="2 3">
    <name type="scientific">Virgibacillus byunsanensis</name>
    <dbReference type="NCBI Taxonomy" id="570945"/>
    <lineage>
        <taxon>Bacteria</taxon>
        <taxon>Bacillati</taxon>
        <taxon>Bacillota</taxon>
        <taxon>Bacilli</taxon>
        <taxon>Bacillales</taxon>
        <taxon>Bacillaceae</taxon>
        <taxon>Virgibacillus</taxon>
    </lineage>
</organism>
<dbReference type="Proteomes" id="UP001597040">
    <property type="component" value="Unassembled WGS sequence"/>
</dbReference>
<keyword evidence="3" id="KW-1185">Reference proteome</keyword>
<evidence type="ECO:0000313" key="3">
    <source>
        <dbReference type="Proteomes" id="UP001597040"/>
    </source>
</evidence>
<dbReference type="RefSeq" id="WP_390360191.1">
    <property type="nucleotide sequence ID" value="NZ_JBHTKJ010000011.1"/>
</dbReference>
<dbReference type="EMBL" id="JBHTKJ010000011">
    <property type="protein sequence ID" value="MFD1037798.1"/>
    <property type="molecule type" value="Genomic_DNA"/>
</dbReference>
<keyword evidence="1" id="KW-0472">Membrane</keyword>
<gene>
    <name evidence="2" type="ORF">ACFQ3N_05160</name>
</gene>
<protein>
    <submittedName>
        <fullName evidence="2">Uncharacterized protein</fullName>
    </submittedName>
</protein>
<comment type="caution">
    <text evidence="2">The sequence shown here is derived from an EMBL/GenBank/DDBJ whole genome shotgun (WGS) entry which is preliminary data.</text>
</comment>
<proteinExistence type="predicted"/>